<reference evidence="4 5" key="1">
    <citation type="journal article" date="2010" name="Nature">
        <title>Genome sequence of the palaeopolyploid soybean.</title>
        <authorList>
            <person name="Schmutz J."/>
            <person name="Cannon S.B."/>
            <person name="Schlueter J."/>
            <person name="Ma J."/>
            <person name="Mitros T."/>
            <person name="Nelson W."/>
            <person name="Hyten D.L."/>
            <person name="Song Q."/>
            <person name="Thelen J.J."/>
            <person name="Cheng J."/>
            <person name="Xu D."/>
            <person name="Hellsten U."/>
            <person name="May G.D."/>
            <person name="Yu Y."/>
            <person name="Sakurai T."/>
            <person name="Umezawa T."/>
            <person name="Bhattacharyya M.K."/>
            <person name="Sandhu D."/>
            <person name="Valliyodan B."/>
            <person name="Lindquist E."/>
            <person name="Peto M."/>
            <person name="Grant D."/>
            <person name="Shu S."/>
            <person name="Goodstein D."/>
            <person name="Barry K."/>
            <person name="Futrell-Griggs M."/>
            <person name="Abernathy B."/>
            <person name="Du J."/>
            <person name="Tian Z."/>
            <person name="Zhu L."/>
            <person name="Gill N."/>
            <person name="Joshi T."/>
            <person name="Libault M."/>
            <person name="Sethuraman A."/>
            <person name="Zhang X.-C."/>
            <person name="Shinozaki K."/>
            <person name="Nguyen H.T."/>
            <person name="Wing R.A."/>
            <person name="Cregan P."/>
            <person name="Specht J."/>
            <person name="Grimwood J."/>
            <person name="Rokhsar D."/>
            <person name="Stacey G."/>
            <person name="Shoemaker R.C."/>
            <person name="Jackson S.A."/>
        </authorList>
    </citation>
    <scope>NUCLEOTIDE SEQUENCE [LARGE SCALE GENOMIC DNA]</scope>
    <source>
        <strain evidence="5">cv. Williams 82</strain>
        <tissue evidence="4">Callus</tissue>
    </source>
</reference>
<dbReference type="InParanoid" id="A0A0R0FA00"/>
<dbReference type="GO" id="GO:0006139">
    <property type="term" value="P:nucleobase-containing compound metabolic process"/>
    <property type="evidence" value="ECO:0007669"/>
    <property type="project" value="InterPro"/>
</dbReference>
<proteinExistence type="predicted"/>
<dbReference type="PANTHER" id="PTHR13620:SF105">
    <property type="entry name" value="OS01G0737700 PROTEIN"/>
    <property type="match status" value="1"/>
</dbReference>
<keyword evidence="6" id="KW-1185">Reference proteome</keyword>
<sequence length="226" mass="25748">MYPVVTMSVVDHNLPFHTHNYNLYEVTFQCCHYDTIIHTLLTSDPSRVASWLPNNDGVRRRNNLMVGLDVEWRPNYQPNTQPNPVATLQLCTGHRCLIFQIIHAPSIPAALISFLANPNITFFGVGIRADAEKLLVDYNLHVANVRDLRPLAVERLSRAFYPDVSQAGLATLARHVLGVAVEKPQWITRSRWDDRRLTKEQVQYATIDAFLSYEIGRQLNDPSAIM</sequence>
<dbReference type="EnsemblPlants" id="KRH00114">
    <property type="protein sequence ID" value="KRH00114"/>
    <property type="gene ID" value="GLYMA_18G194300"/>
</dbReference>
<gene>
    <name evidence="4" type="ORF">GLYMA_18G194300</name>
</gene>
<dbReference type="GO" id="GO:0005634">
    <property type="term" value="C:nucleus"/>
    <property type="evidence" value="ECO:0000318"/>
    <property type="project" value="GO_Central"/>
</dbReference>
<accession>A0A0R0FA00</accession>
<evidence type="ECO:0000256" key="1">
    <source>
        <dbReference type="ARBA" id="ARBA00022722"/>
    </source>
</evidence>
<dbReference type="GO" id="GO:0008408">
    <property type="term" value="F:3'-5' exonuclease activity"/>
    <property type="evidence" value="ECO:0000318"/>
    <property type="project" value="GO_Central"/>
</dbReference>
<organism evidence="4">
    <name type="scientific">Glycine max</name>
    <name type="common">Soybean</name>
    <name type="synonym">Glycine hispida</name>
    <dbReference type="NCBI Taxonomy" id="3847"/>
    <lineage>
        <taxon>Eukaryota</taxon>
        <taxon>Viridiplantae</taxon>
        <taxon>Streptophyta</taxon>
        <taxon>Embryophyta</taxon>
        <taxon>Tracheophyta</taxon>
        <taxon>Spermatophyta</taxon>
        <taxon>Magnoliopsida</taxon>
        <taxon>eudicotyledons</taxon>
        <taxon>Gunneridae</taxon>
        <taxon>Pentapetalae</taxon>
        <taxon>rosids</taxon>
        <taxon>fabids</taxon>
        <taxon>Fabales</taxon>
        <taxon>Fabaceae</taxon>
        <taxon>Papilionoideae</taxon>
        <taxon>50 kb inversion clade</taxon>
        <taxon>NPAAA clade</taxon>
        <taxon>indigoferoid/millettioid clade</taxon>
        <taxon>Phaseoleae</taxon>
        <taxon>Glycine</taxon>
        <taxon>Glycine subgen. Soja</taxon>
    </lineage>
</organism>
<dbReference type="Pfam" id="PF01612">
    <property type="entry name" value="DNA_pol_A_exo1"/>
    <property type="match status" value="1"/>
</dbReference>
<keyword evidence="2" id="KW-0378">Hydrolase</keyword>
<dbReference type="AlphaFoldDB" id="A0A0R0FA00"/>
<dbReference type="InterPro" id="IPR002562">
    <property type="entry name" value="3'-5'_exonuclease_dom"/>
</dbReference>
<dbReference type="Proteomes" id="UP000008827">
    <property type="component" value="Chromosome 18"/>
</dbReference>
<dbReference type="InterPro" id="IPR012337">
    <property type="entry name" value="RNaseH-like_sf"/>
</dbReference>
<dbReference type="GO" id="GO:0003676">
    <property type="term" value="F:nucleic acid binding"/>
    <property type="evidence" value="ECO:0007669"/>
    <property type="project" value="InterPro"/>
</dbReference>
<evidence type="ECO:0000256" key="2">
    <source>
        <dbReference type="ARBA" id="ARBA00022801"/>
    </source>
</evidence>
<dbReference type="SMART" id="SM00474">
    <property type="entry name" value="35EXOc"/>
    <property type="match status" value="1"/>
</dbReference>
<dbReference type="EMBL" id="CM000851">
    <property type="protein sequence ID" value="KRH00114.1"/>
    <property type="molecule type" value="Genomic_DNA"/>
</dbReference>
<dbReference type="CDD" id="cd06141">
    <property type="entry name" value="WRN_exo"/>
    <property type="match status" value="1"/>
</dbReference>
<dbReference type="SUPFAM" id="SSF53098">
    <property type="entry name" value="Ribonuclease H-like"/>
    <property type="match status" value="1"/>
</dbReference>
<dbReference type="Gene3D" id="3.30.420.10">
    <property type="entry name" value="Ribonuclease H-like superfamily/Ribonuclease H"/>
    <property type="match status" value="1"/>
</dbReference>
<dbReference type="FunFam" id="3.30.420.10:FF:000054">
    <property type="entry name" value="Werner Syndrome-like exonuclease"/>
    <property type="match status" value="1"/>
</dbReference>
<dbReference type="SMR" id="A0A0R0FA00"/>
<keyword evidence="1" id="KW-0540">Nuclease</keyword>
<evidence type="ECO:0000313" key="5">
    <source>
        <dbReference type="EnsemblPlants" id="KRH00114"/>
    </source>
</evidence>
<dbReference type="OMA" id="YISFEVG"/>
<feature type="domain" description="3'-5' exonuclease" evidence="3">
    <location>
        <begin position="37"/>
        <end position="224"/>
    </location>
</feature>
<dbReference type="PANTHER" id="PTHR13620">
    <property type="entry name" value="3-5 EXONUCLEASE"/>
    <property type="match status" value="1"/>
</dbReference>
<reference evidence="4" key="3">
    <citation type="submission" date="2018-07" db="EMBL/GenBank/DDBJ databases">
        <title>WGS assembly of Glycine max.</title>
        <authorList>
            <person name="Schmutz J."/>
            <person name="Cannon S."/>
            <person name="Schlueter J."/>
            <person name="Ma J."/>
            <person name="Mitros T."/>
            <person name="Nelson W."/>
            <person name="Hyten D."/>
            <person name="Song Q."/>
            <person name="Thelen J."/>
            <person name="Cheng J."/>
            <person name="Xu D."/>
            <person name="Hellsten U."/>
            <person name="May G."/>
            <person name="Yu Y."/>
            <person name="Sakurai T."/>
            <person name="Umezawa T."/>
            <person name="Bhattacharyya M."/>
            <person name="Sandhu D."/>
            <person name="Valliyodan B."/>
            <person name="Lindquist E."/>
            <person name="Peto M."/>
            <person name="Grant D."/>
            <person name="Shu S."/>
            <person name="Goodstein D."/>
            <person name="Barry K."/>
            <person name="Futrell-Griggs M."/>
            <person name="Abernathy B."/>
            <person name="Du J."/>
            <person name="Tian Z."/>
            <person name="Zhu L."/>
            <person name="Gill N."/>
            <person name="Joshi T."/>
            <person name="Libault M."/>
            <person name="Sethuraman A."/>
            <person name="Zhang X."/>
            <person name="Shinozaki K."/>
            <person name="Nguyen H."/>
            <person name="Wing R."/>
            <person name="Cregan P."/>
            <person name="Specht J."/>
            <person name="Grimwood J."/>
            <person name="Rokhsar D."/>
            <person name="Stacey G."/>
            <person name="Shoemaker R."/>
            <person name="Jackson S."/>
        </authorList>
    </citation>
    <scope>NUCLEOTIDE SEQUENCE</scope>
    <source>
        <tissue evidence="4">Callus</tissue>
    </source>
</reference>
<dbReference type="Gramene" id="KRH00114">
    <property type="protein sequence ID" value="KRH00114"/>
    <property type="gene ID" value="GLYMA_18G194300"/>
</dbReference>
<dbReference type="STRING" id="3847.A0A0R0FA00"/>
<evidence type="ECO:0000259" key="3">
    <source>
        <dbReference type="SMART" id="SM00474"/>
    </source>
</evidence>
<dbReference type="PaxDb" id="3847-GLYMA18G42051.1"/>
<dbReference type="GO" id="GO:0005737">
    <property type="term" value="C:cytoplasm"/>
    <property type="evidence" value="ECO:0000318"/>
    <property type="project" value="GO_Central"/>
</dbReference>
<protein>
    <recommendedName>
        <fullName evidence="3">3'-5' exonuclease domain-containing protein</fullName>
    </recommendedName>
</protein>
<evidence type="ECO:0000313" key="6">
    <source>
        <dbReference type="Proteomes" id="UP000008827"/>
    </source>
</evidence>
<dbReference type="InterPro" id="IPR051132">
    <property type="entry name" value="3-5_Exonuclease_domain"/>
</dbReference>
<dbReference type="InterPro" id="IPR036397">
    <property type="entry name" value="RNaseH_sf"/>
</dbReference>
<name>A0A0R0FA00_SOYBN</name>
<reference evidence="5" key="2">
    <citation type="submission" date="2018-02" db="UniProtKB">
        <authorList>
            <consortium name="EnsemblPlants"/>
        </authorList>
    </citation>
    <scope>IDENTIFICATION</scope>
    <source>
        <strain evidence="5">Williams 82</strain>
    </source>
</reference>
<evidence type="ECO:0000313" key="4">
    <source>
        <dbReference type="EMBL" id="KRH00114.1"/>
    </source>
</evidence>